<name>A0A9W8AMR1_9FUNG</name>
<dbReference type="PANTHER" id="PTHR10281:SF76">
    <property type="entry name" value="CALCUTTA CUP-RELATED"/>
    <property type="match status" value="1"/>
</dbReference>
<dbReference type="AlphaFoldDB" id="A0A9W8AMR1"/>
<dbReference type="EMBL" id="JANBPY010001365">
    <property type="protein sequence ID" value="KAJ1960343.1"/>
    <property type="molecule type" value="Genomic_DNA"/>
</dbReference>
<dbReference type="OrthoDB" id="547796at2759"/>
<reference evidence="3" key="1">
    <citation type="submission" date="2022-07" db="EMBL/GenBank/DDBJ databases">
        <title>Phylogenomic reconstructions and comparative analyses of Kickxellomycotina fungi.</title>
        <authorList>
            <person name="Reynolds N.K."/>
            <person name="Stajich J.E."/>
            <person name="Barry K."/>
            <person name="Grigoriev I.V."/>
            <person name="Crous P."/>
            <person name="Smith M.E."/>
        </authorList>
    </citation>
    <scope>NUCLEOTIDE SEQUENCE</scope>
    <source>
        <strain evidence="3">RSA 1196</strain>
    </source>
</reference>
<dbReference type="InterPro" id="IPR050577">
    <property type="entry name" value="MAPR/NEUFC/NENF-like"/>
</dbReference>
<dbReference type="GO" id="GO:0016020">
    <property type="term" value="C:membrane"/>
    <property type="evidence" value="ECO:0007669"/>
    <property type="project" value="TreeGrafter"/>
</dbReference>
<dbReference type="SUPFAM" id="SSF55856">
    <property type="entry name" value="Cytochrome b5-like heme/steroid binding domain"/>
    <property type="match status" value="1"/>
</dbReference>
<dbReference type="FunFam" id="3.10.120.10:FF:000003">
    <property type="entry name" value="membrane-associated progesterone receptor component 1"/>
    <property type="match status" value="1"/>
</dbReference>
<comment type="similarity">
    <text evidence="1">Belongs to the cytochrome b5 family. MAPR subfamily.</text>
</comment>
<dbReference type="GO" id="GO:0020037">
    <property type="term" value="F:heme binding"/>
    <property type="evidence" value="ECO:0007669"/>
    <property type="project" value="UniProtKB-ARBA"/>
</dbReference>
<evidence type="ECO:0000313" key="4">
    <source>
        <dbReference type="Proteomes" id="UP001150925"/>
    </source>
</evidence>
<comment type="caution">
    <text evidence="3">The sequence shown here is derived from an EMBL/GenBank/DDBJ whole genome shotgun (WGS) entry which is preliminary data.</text>
</comment>
<evidence type="ECO:0000256" key="1">
    <source>
        <dbReference type="ARBA" id="ARBA00038357"/>
    </source>
</evidence>
<evidence type="ECO:0000259" key="2">
    <source>
        <dbReference type="SMART" id="SM01117"/>
    </source>
</evidence>
<keyword evidence="4" id="KW-1185">Reference proteome</keyword>
<evidence type="ECO:0000313" key="3">
    <source>
        <dbReference type="EMBL" id="KAJ1960343.1"/>
    </source>
</evidence>
<dbReference type="SMART" id="SM01117">
    <property type="entry name" value="Cyt-b5"/>
    <property type="match status" value="1"/>
</dbReference>
<dbReference type="InterPro" id="IPR036400">
    <property type="entry name" value="Cyt_B5-like_heme/steroid_sf"/>
</dbReference>
<dbReference type="Pfam" id="PF00173">
    <property type="entry name" value="Cyt-b5"/>
    <property type="match status" value="1"/>
</dbReference>
<proteinExistence type="inferred from homology"/>
<dbReference type="GO" id="GO:0012505">
    <property type="term" value="C:endomembrane system"/>
    <property type="evidence" value="ECO:0007669"/>
    <property type="project" value="TreeGrafter"/>
</dbReference>
<organism evidence="3 4">
    <name type="scientific">Dispira parvispora</name>
    <dbReference type="NCBI Taxonomy" id="1520584"/>
    <lineage>
        <taxon>Eukaryota</taxon>
        <taxon>Fungi</taxon>
        <taxon>Fungi incertae sedis</taxon>
        <taxon>Zoopagomycota</taxon>
        <taxon>Kickxellomycotina</taxon>
        <taxon>Dimargaritomycetes</taxon>
        <taxon>Dimargaritales</taxon>
        <taxon>Dimargaritaceae</taxon>
        <taxon>Dispira</taxon>
    </lineage>
</organism>
<feature type="domain" description="Cytochrome b5 heme-binding" evidence="2">
    <location>
        <begin position="65"/>
        <end position="171"/>
    </location>
</feature>
<dbReference type="PANTHER" id="PTHR10281">
    <property type="entry name" value="MEMBRANE-ASSOCIATED PROGESTERONE RECEPTOR COMPONENT-RELATED"/>
    <property type="match status" value="1"/>
</dbReference>
<dbReference type="Proteomes" id="UP001150925">
    <property type="component" value="Unassembled WGS sequence"/>
</dbReference>
<gene>
    <name evidence="3" type="primary">DAP1</name>
    <name evidence="3" type="ORF">IWQ62_004267</name>
</gene>
<sequence>MAQAIMTELIQQFRENPLNWILLVVLVYMLRAILFPSANTSQTTANPATQEEKVEHPKTVEFKEFTMRDLVVFDGTHEQDDGSKPIYMGVNGNVFDVTQGAKFYGPGGPYGNFAGRDASRGLAKGSFEKDMLTEVDQPMDTLKDLNEDEWDSLRDWEKLFVSKYPQVGKLVDSSKP</sequence>
<dbReference type="InterPro" id="IPR001199">
    <property type="entry name" value="Cyt_B5-like_heme/steroid-bd"/>
</dbReference>
<protein>
    <submittedName>
        <fullName evidence="3">Dihydrodipicolinate synthase</fullName>
    </submittedName>
</protein>
<dbReference type="Gene3D" id="3.10.120.10">
    <property type="entry name" value="Cytochrome b5-like heme/steroid binding domain"/>
    <property type="match status" value="1"/>
</dbReference>
<accession>A0A9W8AMR1</accession>